<sequence>MFQPSSLNITRIRSPNPRFTSATRCLCLLSFLC</sequence>
<evidence type="ECO:0000313" key="2">
    <source>
        <dbReference type="Proteomes" id="UP001371456"/>
    </source>
</evidence>
<accession>A0AAN8TQA3</accession>
<organism evidence="1 2">
    <name type="scientific">Solanum bulbocastanum</name>
    <name type="common">Wild potato</name>
    <dbReference type="NCBI Taxonomy" id="147425"/>
    <lineage>
        <taxon>Eukaryota</taxon>
        <taxon>Viridiplantae</taxon>
        <taxon>Streptophyta</taxon>
        <taxon>Embryophyta</taxon>
        <taxon>Tracheophyta</taxon>
        <taxon>Spermatophyta</taxon>
        <taxon>Magnoliopsida</taxon>
        <taxon>eudicotyledons</taxon>
        <taxon>Gunneridae</taxon>
        <taxon>Pentapetalae</taxon>
        <taxon>asterids</taxon>
        <taxon>lamiids</taxon>
        <taxon>Solanales</taxon>
        <taxon>Solanaceae</taxon>
        <taxon>Solanoideae</taxon>
        <taxon>Solaneae</taxon>
        <taxon>Solanum</taxon>
    </lineage>
</organism>
<keyword evidence="2" id="KW-1185">Reference proteome</keyword>
<proteinExistence type="predicted"/>
<protein>
    <submittedName>
        <fullName evidence="1">Uncharacterized protein</fullName>
    </submittedName>
</protein>
<name>A0AAN8TQA3_SOLBU</name>
<reference evidence="1 2" key="1">
    <citation type="submission" date="2024-02" db="EMBL/GenBank/DDBJ databases">
        <title>de novo genome assembly of Solanum bulbocastanum strain 11H21.</title>
        <authorList>
            <person name="Hosaka A.J."/>
        </authorList>
    </citation>
    <scope>NUCLEOTIDE SEQUENCE [LARGE SCALE GENOMIC DNA]</scope>
    <source>
        <tissue evidence="1">Young leaves</tissue>
    </source>
</reference>
<dbReference type="EMBL" id="JBANQN010000004">
    <property type="protein sequence ID" value="KAK6791819.1"/>
    <property type="molecule type" value="Genomic_DNA"/>
</dbReference>
<gene>
    <name evidence="1" type="ORF">RDI58_010900</name>
</gene>
<dbReference type="Proteomes" id="UP001371456">
    <property type="component" value="Unassembled WGS sequence"/>
</dbReference>
<evidence type="ECO:0000313" key="1">
    <source>
        <dbReference type="EMBL" id="KAK6791819.1"/>
    </source>
</evidence>
<comment type="caution">
    <text evidence="1">The sequence shown here is derived from an EMBL/GenBank/DDBJ whole genome shotgun (WGS) entry which is preliminary data.</text>
</comment>
<dbReference type="AlphaFoldDB" id="A0AAN8TQA3"/>